<feature type="transmembrane region" description="Helical" evidence="5">
    <location>
        <begin position="110"/>
        <end position="127"/>
    </location>
</feature>
<feature type="transmembrane region" description="Helical" evidence="5">
    <location>
        <begin position="159"/>
        <end position="182"/>
    </location>
</feature>
<proteinExistence type="predicted"/>
<feature type="transmembrane region" description="Helical" evidence="5">
    <location>
        <begin position="405"/>
        <end position="423"/>
    </location>
</feature>
<feature type="transmembrane region" description="Helical" evidence="5">
    <location>
        <begin position="312"/>
        <end position="335"/>
    </location>
</feature>
<feature type="transmembrane region" description="Helical" evidence="5">
    <location>
        <begin position="429"/>
        <end position="446"/>
    </location>
</feature>
<dbReference type="PANTHER" id="PTHR11814">
    <property type="entry name" value="SULFATE TRANSPORTER"/>
    <property type="match status" value="1"/>
</dbReference>
<organism evidence="7">
    <name type="scientific">uncultured bacterium BAC13K9BAC</name>
    <dbReference type="NCBI Taxonomy" id="332979"/>
    <lineage>
        <taxon>Bacteria</taxon>
        <taxon>environmental samples</taxon>
    </lineage>
</organism>
<keyword evidence="2 5" id="KW-0812">Transmembrane</keyword>
<dbReference type="GO" id="GO:0055085">
    <property type="term" value="P:transmembrane transport"/>
    <property type="evidence" value="ECO:0007669"/>
    <property type="project" value="InterPro"/>
</dbReference>
<evidence type="ECO:0000313" key="7">
    <source>
        <dbReference type="EMBL" id="AAY90006.1"/>
    </source>
</evidence>
<sequence>MVPKQSKLTSKSVFESFLYFIILTFLTYCQLACKYSIMFISYPLNRFYEVLRINYLIYIQSLFINFTSWLPDATSKRIYLTRDIIAGITIAMIIIPQSMAYATLANLEPVYGLYASFVPVAIAAFFGSSRYLATGPVAMVSLLTAVAITSLSLGDESLYVPLAIMLALSVGVFQITLSLVKAGKLIDIVLKEHVILGFTSAAALIIASSQLSKVFGLNKVSFDDLFSISAFLENTPINSYAVLMSLAALFILYIFKNKLTKYQFFANIAVLSAVIVTIILSESLNYDGPIVGVIPDGLPNFSLPAISINSELLFMFIIHTIIISFVGFMEAIAIARQLEQKEPVKNSKGVELYKYPTPVNSNQELFGQGLGNIASSISGAYPVSGSFSRSAVNESVGSYSPISSITTMLIVMVTLLYATPLLFALPESTLGIIVIFAVVPLIRINKMSSLLKNDNQKGIVTWATFFSTLIFPILSIEIFSGINTHIWTGIIFGFLLSLLIERKPSTV</sequence>
<feature type="transmembrane region" description="Helical" evidence="5">
    <location>
        <begin position="53"/>
        <end position="72"/>
    </location>
</feature>
<keyword evidence="4 5" id="KW-0472">Membrane</keyword>
<comment type="subcellular location">
    <subcellularLocation>
        <location evidence="1">Membrane</location>
        <topology evidence="1">Multi-pass membrane protein</topology>
    </subcellularLocation>
</comment>
<feature type="transmembrane region" description="Helical" evidence="5">
    <location>
        <begin position="262"/>
        <end position="280"/>
    </location>
</feature>
<feature type="transmembrane region" description="Helical" evidence="5">
    <location>
        <begin position="458"/>
        <end position="476"/>
    </location>
</feature>
<keyword evidence="3 5" id="KW-1133">Transmembrane helix</keyword>
<dbReference type="EMBL" id="DQ068067">
    <property type="protein sequence ID" value="AAY90006.1"/>
    <property type="molecule type" value="Genomic_DNA"/>
</dbReference>
<accession>Q4JMZ0</accession>
<evidence type="ECO:0000256" key="1">
    <source>
        <dbReference type="ARBA" id="ARBA00004141"/>
    </source>
</evidence>
<evidence type="ECO:0000256" key="4">
    <source>
        <dbReference type="ARBA" id="ARBA00023136"/>
    </source>
</evidence>
<feature type="transmembrane region" description="Helical" evidence="5">
    <location>
        <begin position="12"/>
        <end position="33"/>
    </location>
</feature>
<protein>
    <submittedName>
        <fullName evidence="7">Predicted high affinity sulfate transporter</fullName>
    </submittedName>
</protein>
<reference evidence="7" key="1">
    <citation type="journal article" date="2005" name="PLoS Biol.">
        <title>New insights into metabolic properties of marine bacteria encoding proteorhodopsins.</title>
        <authorList>
            <person name="Sabehi G."/>
            <person name="Loy A."/>
            <person name="Jung K.H."/>
            <person name="Partha R."/>
            <person name="Spudich J.L."/>
            <person name="Isaacson T."/>
            <person name="Hirschberg J."/>
            <person name="Wagner M."/>
            <person name="Beja O."/>
        </authorList>
    </citation>
    <scope>NUCLEOTIDE SEQUENCE</scope>
</reference>
<evidence type="ECO:0000256" key="5">
    <source>
        <dbReference type="SAM" id="Phobius"/>
    </source>
</evidence>
<feature type="transmembrane region" description="Helical" evidence="5">
    <location>
        <begin position="134"/>
        <end position="153"/>
    </location>
</feature>
<dbReference type="Pfam" id="PF00916">
    <property type="entry name" value="Sulfate_transp"/>
    <property type="match status" value="1"/>
</dbReference>
<evidence type="ECO:0000256" key="3">
    <source>
        <dbReference type="ARBA" id="ARBA00022989"/>
    </source>
</evidence>
<feature type="transmembrane region" description="Helical" evidence="5">
    <location>
        <begin position="482"/>
        <end position="500"/>
    </location>
</feature>
<dbReference type="InterPro" id="IPR001902">
    <property type="entry name" value="SLC26A/SulP_fam"/>
</dbReference>
<name>Q4JMZ0_9BACT</name>
<evidence type="ECO:0000259" key="6">
    <source>
        <dbReference type="Pfam" id="PF00916"/>
    </source>
</evidence>
<feature type="domain" description="SLC26A/SulP transporter" evidence="6">
    <location>
        <begin position="80"/>
        <end position="462"/>
    </location>
</feature>
<feature type="transmembrane region" description="Helical" evidence="5">
    <location>
        <begin position="84"/>
        <end position="104"/>
    </location>
</feature>
<dbReference type="AlphaFoldDB" id="Q4JMZ0"/>
<feature type="transmembrane region" description="Helical" evidence="5">
    <location>
        <begin position="237"/>
        <end position="255"/>
    </location>
</feature>
<feature type="transmembrane region" description="Helical" evidence="5">
    <location>
        <begin position="194"/>
        <end position="217"/>
    </location>
</feature>
<evidence type="ECO:0000256" key="2">
    <source>
        <dbReference type="ARBA" id="ARBA00022692"/>
    </source>
</evidence>
<dbReference type="GO" id="GO:0016020">
    <property type="term" value="C:membrane"/>
    <property type="evidence" value="ECO:0007669"/>
    <property type="project" value="UniProtKB-SubCell"/>
</dbReference>
<dbReference type="InterPro" id="IPR011547">
    <property type="entry name" value="SLC26A/SulP_dom"/>
</dbReference>